<dbReference type="eggNOG" id="ENOG5031HS3">
    <property type="taxonomic scope" value="Bacteria"/>
</dbReference>
<name>F3QPF4_9BACT</name>
<evidence type="ECO:0008006" key="4">
    <source>
        <dbReference type="Google" id="ProtNLM"/>
    </source>
</evidence>
<dbReference type="OrthoDB" id="1065092at2"/>
<accession>F3QPF4</accession>
<sequence length="249" mass="27143">MNMKSFKKVGLVLGAALLVPGMANAGDFVVSGKADFVSDYIWRGLDQNSGFSIQPSLTLSYKGLSLNAWGSQTLSKWGVNDNGGGAKEFDINLSYAIKGFSVTVSDYWWSGTDMPYGYYEDAHYFEGTLAYNFGEAFDKFALNISWSTMFAGGDKFVLGEDPTDNNKFSTYVNLSYPVSLPADITLTPALGFTPWKGMYNDKAGVTDVSIKASKDIQVTDKFAIPVFVQALVAPVHDRTYLLAGFSLGF</sequence>
<feature type="chain" id="PRO_5003305292" description="Outer membrane insertion signal domain protein" evidence="1">
    <location>
        <begin position="26"/>
        <end position="249"/>
    </location>
</feature>
<dbReference type="Proteomes" id="UP000005546">
    <property type="component" value="Unassembled WGS sequence"/>
</dbReference>
<evidence type="ECO:0000313" key="3">
    <source>
        <dbReference type="Proteomes" id="UP000005546"/>
    </source>
</evidence>
<dbReference type="HOGENOM" id="CLU_082062_0_0_10"/>
<proteinExistence type="predicted"/>
<comment type="caution">
    <text evidence="2">The sequence shown here is derived from an EMBL/GenBank/DDBJ whole genome shotgun (WGS) entry which is preliminary data.</text>
</comment>
<dbReference type="STRING" id="762982.HMPREF9442_00041"/>
<dbReference type="AlphaFoldDB" id="F3QPF4"/>
<dbReference type="EMBL" id="AFBR01000001">
    <property type="protein sequence ID" value="EGG58148.1"/>
    <property type="molecule type" value="Genomic_DNA"/>
</dbReference>
<protein>
    <recommendedName>
        <fullName evidence="4">Outer membrane insertion signal domain protein</fullName>
    </recommendedName>
</protein>
<keyword evidence="3" id="KW-1185">Reference proteome</keyword>
<organism evidence="2 3">
    <name type="scientific">Paraprevotella xylaniphila YIT 11841</name>
    <dbReference type="NCBI Taxonomy" id="762982"/>
    <lineage>
        <taxon>Bacteria</taxon>
        <taxon>Pseudomonadati</taxon>
        <taxon>Bacteroidota</taxon>
        <taxon>Bacteroidia</taxon>
        <taxon>Bacteroidales</taxon>
        <taxon>Prevotellaceae</taxon>
        <taxon>Paraprevotella</taxon>
    </lineage>
</organism>
<dbReference type="Pfam" id="PF09694">
    <property type="entry name" value="Gcw_chp"/>
    <property type="match status" value="1"/>
</dbReference>
<gene>
    <name evidence="2" type="ORF">HMPREF9442_00041</name>
</gene>
<reference evidence="2 3" key="1">
    <citation type="submission" date="2011-02" db="EMBL/GenBank/DDBJ databases">
        <authorList>
            <person name="Weinstock G."/>
            <person name="Sodergren E."/>
            <person name="Clifton S."/>
            <person name="Fulton L."/>
            <person name="Fulton B."/>
            <person name="Courtney L."/>
            <person name="Fronick C."/>
            <person name="Harrison M."/>
            <person name="Strong C."/>
            <person name="Farmer C."/>
            <person name="Delahaunty K."/>
            <person name="Markovic C."/>
            <person name="Hall O."/>
            <person name="Minx P."/>
            <person name="Tomlinson C."/>
            <person name="Mitreva M."/>
            <person name="Hou S."/>
            <person name="Chen J."/>
            <person name="Wollam A."/>
            <person name="Pepin K.H."/>
            <person name="Johnson M."/>
            <person name="Bhonagiri V."/>
            <person name="Zhang X."/>
            <person name="Suruliraj S."/>
            <person name="Warren W."/>
            <person name="Chinwalla A."/>
            <person name="Mardis E.R."/>
            <person name="Wilson R.K."/>
        </authorList>
    </citation>
    <scope>NUCLEOTIDE SEQUENCE [LARGE SCALE GENOMIC DNA]</scope>
    <source>
        <strain evidence="2 3">YIT 11841</strain>
    </source>
</reference>
<feature type="signal peptide" evidence="1">
    <location>
        <begin position="1"/>
        <end position="25"/>
    </location>
</feature>
<dbReference type="InterPro" id="IPR010239">
    <property type="entry name" value="CHP02001"/>
</dbReference>
<keyword evidence="1" id="KW-0732">Signal</keyword>
<dbReference type="RefSeq" id="WP_008623969.1">
    <property type="nucleotide sequence ID" value="NZ_GL883805.1"/>
</dbReference>
<evidence type="ECO:0000256" key="1">
    <source>
        <dbReference type="SAM" id="SignalP"/>
    </source>
</evidence>
<dbReference type="GeneID" id="98396400"/>
<evidence type="ECO:0000313" key="2">
    <source>
        <dbReference type="EMBL" id="EGG58148.1"/>
    </source>
</evidence>